<dbReference type="PANTHER" id="PTHR47619">
    <property type="entry name" value="METALLO-HYDROLASE YYCJ-RELATED"/>
    <property type="match status" value="1"/>
</dbReference>
<gene>
    <name evidence="2" type="ORF">ACFOWM_10815</name>
</gene>
<comment type="caution">
    <text evidence="2">The sequence shown here is derived from an EMBL/GenBank/DDBJ whole genome shotgun (WGS) entry which is preliminary data.</text>
</comment>
<dbReference type="SUPFAM" id="SSF56281">
    <property type="entry name" value="Metallo-hydrolase/oxidoreductase"/>
    <property type="match status" value="1"/>
</dbReference>
<dbReference type="Gene3D" id="3.60.15.10">
    <property type="entry name" value="Ribonuclease Z/Hydroxyacylglutathione hydrolase-like"/>
    <property type="match status" value="1"/>
</dbReference>
<accession>A0ABV8QU44</accession>
<dbReference type="EMBL" id="JBHSCZ010000002">
    <property type="protein sequence ID" value="MFC4263373.1"/>
    <property type="molecule type" value="Genomic_DNA"/>
</dbReference>
<dbReference type="InterPro" id="IPR036866">
    <property type="entry name" value="RibonucZ/Hydroxyglut_hydro"/>
</dbReference>
<dbReference type="InterPro" id="IPR052533">
    <property type="entry name" value="WalJ/YycJ-like"/>
</dbReference>
<keyword evidence="3" id="KW-1185">Reference proteome</keyword>
<dbReference type="Pfam" id="PF12706">
    <property type="entry name" value="Lactamase_B_2"/>
    <property type="match status" value="1"/>
</dbReference>
<feature type="domain" description="Metallo-beta-lactamase" evidence="1">
    <location>
        <begin position="13"/>
        <end position="189"/>
    </location>
</feature>
<evidence type="ECO:0000313" key="3">
    <source>
        <dbReference type="Proteomes" id="UP001595907"/>
    </source>
</evidence>
<dbReference type="RefSeq" id="WP_379709838.1">
    <property type="nucleotide sequence ID" value="NZ_JBHSCZ010000002.1"/>
</dbReference>
<evidence type="ECO:0000259" key="1">
    <source>
        <dbReference type="SMART" id="SM00849"/>
    </source>
</evidence>
<dbReference type="Proteomes" id="UP001595907">
    <property type="component" value="Unassembled WGS sequence"/>
</dbReference>
<organism evidence="2 3">
    <name type="scientific">Ferruginibacter yonginensis</name>
    <dbReference type="NCBI Taxonomy" id="1310416"/>
    <lineage>
        <taxon>Bacteria</taxon>
        <taxon>Pseudomonadati</taxon>
        <taxon>Bacteroidota</taxon>
        <taxon>Chitinophagia</taxon>
        <taxon>Chitinophagales</taxon>
        <taxon>Chitinophagaceae</taxon>
        <taxon>Ferruginibacter</taxon>
    </lineage>
</organism>
<sequence>MSLYVASLNSGSNGNCYYVGNEHDAVLVDAGLACKEIERRLLSLQLKVSNIKAIVVSHEHIDHVRGLAGLSIKYQIPVYVTKATMQGCYHLKDTPIVHFEKNDTFNIGTLQIKAFAKYHDAADPTSFNITYNAVTVGVYTDIGKVCNNVIKHFKQCHAVILEANYDTAMLANGKYPIFLQDRIRGGNGHLSNTEAFNLFIQHRTPKLTHIILAHLSKDNNDATLVQQLFEQKAEGVQISVASRLKPTTLYHIGATYHKKRKSKPKYVHELQLSLF</sequence>
<protein>
    <submittedName>
        <fullName evidence="2">MBL fold metallo-hydrolase</fullName>
    </submittedName>
</protein>
<evidence type="ECO:0000313" key="2">
    <source>
        <dbReference type="EMBL" id="MFC4263373.1"/>
    </source>
</evidence>
<dbReference type="PANTHER" id="PTHR47619:SF1">
    <property type="entry name" value="EXODEOXYRIBONUCLEASE WALJ"/>
    <property type="match status" value="1"/>
</dbReference>
<reference evidence="3" key="1">
    <citation type="journal article" date="2019" name="Int. J. Syst. Evol. Microbiol.">
        <title>The Global Catalogue of Microorganisms (GCM) 10K type strain sequencing project: providing services to taxonomists for standard genome sequencing and annotation.</title>
        <authorList>
            <consortium name="The Broad Institute Genomics Platform"/>
            <consortium name="The Broad Institute Genome Sequencing Center for Infectious Disease"/>
            <person name="Wu L."/>
            <person name="Ma J."/>
        </authorList>
    </citation>
    <scope>NUCLEOTIDE SEQUENCE [LARGE SCALE GENOMIC DNA]</scope>
    <source>
        <strain evidence="3">CECT 8289</strain>
    </source>
</reference>
<dbReference type="SMART" id="SM00849">
    <property type="entry name" value="Lactamase_B"/>
    <property type="match status" value="1"/>
</dbReference>
<name>A0ABV8QU44_9BACT</name>
<proteinExistence type="predicted"/>
<dbReference type="InterPro" id="IPR001279">
    <property type="entry name" value="Metallo-B-lactamas"/>
</dbReference>